<evidence type="ECO:0000313" key="7">
    <source>
        <dbReference type="Proteomes" id="UP000182427"/>
    </source>
</evidence>
<feature type="binding site" evidence="4">
    <location>
        <begin position="125"/>
        <end position="127"/>
    </location>
    <ligand>
        <name>NAD(+)</name>
        <dbReference type="ChEBI" id="CHEBI:57540"/>
    </ligand>
</feature>
<evidence type="ECO:0000256" key="3">
    <source>
        <dbReference type="PIRSR" id="PIRSR000102-1"/>
    </source>
</evidence>
<dbReference type="InterPro" id="IPR001236">
    <property type="entry name" value="Lactate/malate_DH_N"/>
</dbReference>
<dbReference type="OrthoDB" id="9802969at2"/>
<dbReference type="Gene3D" id="3.40.50.720">
    <property type="entry name" value="NAD(P)-binding Rossmann-like Domain"/>
    <property type="match status" value="1"/>
</dbReference>
<accession>A0A1G7JA73</accession>
<evidence type="ECO:0000259" key="5">
    <source>
        <dbReference type="Pfam" id="PF00056"/>
    </source>
</evidence>
<keyword evidence="1" id="KW-0560">Oxidoreductase</keyword>
<dbReference type="PANTHER" id="PTHR43128:SF16">
    <property type="entry name" value="L-LACTATE DEHYDROGENASE"/>
    <property type="match status" value="1"/>
</dbReference>
<gene>
    <name evidence="6" type="ORF">SAMN05444167_1743</name>
</gene>
<dbReference type="InterPro" id="IPR015955">
    <property type="entry name" value="Lactate_DH/Glyco_Ohase_4_C"/>
</dbReference>
<dbReference type="InterPro" id="IPR001557">
    <property type="entry name" value="L-lactate/malate_DH"/>
</dbReference>
<dbReference type="EMBL" id="LT629690">
    <property type="protein sequence ID" value="SDF21778.1"/>
    <property type="molecule type" value="Genomic_DNA"/>
</dbReference>
<sequence length="350" mass="37818">MSITIAVLGASGYVGSALCAHVLRSGILEPGDRLQLVGHGESSSYGRLLAVRADLLDAFDDLRVSISVTPRLEDIEADLVVLTAGVPMPPGCTDRRVMGRGNLPIFQNIASACGKHLPTATYLVVSNPVELAVQELSRTIDRKRIIGIGAEQDSLRFARSIARSLGISRHDVHASVWGEHGRHMIPMWHSVRLRGDDDKVFGRLSELEQRAQQQPLMERVASLQEASMLHLQNDDIASAYHLAEAALPDARIFIEPFVTASAIHSTPNATANAVLNIIRAWKEDDGRCVHAQVMLQGELRGISCPFGVPVSVGCKGWLLHPNADSHHVTKEDLDASILGIQASLADAATI</sequence>
<dbReference type="PRINTS" id="PR00086">
    <property type="entry name" value="LLDHDRGNASE"/>
</dbReference>
<name>A0A1G7JA73_9BACT</name>
<dbReference type="PIRSF" id="PIRSF000102">
    <property type="entry name" value="Lac_mal_DH"/>
    <property type="match status" value="1"/>
</dbReference>
<evidence type="ECO:0000256" key="4">
    <source>
        <dbReference type="PIRSR" id="PIRSR000102-3"/>
    </source>
</evidence>
<dbReference type="SUPFAM" id="SSF51735">
    <property type="entry name" value="NAD(P)-binding Rossmann-fold domains"/>
    <property type="match status" value="1"/>
</dbReference>
<proteinExistence type="predicted"/>
<dbReference type="PANTHER" id="PTHR43128">
    <property type="entry name" value="L-2-HYDROXYCARBOXYLATE DEHYDROGENASE (NAD(P)(+))"/>
    <property type="match status" value="1"/>
</dbReference>
<dbReference type="GO" id="GO:0004459">
    <property type="term" value="F:L-lactate dehydrogenase (NAD+) activity"/>
    <property type="evidence" value="ECO:0007669"/>
    <property type="project" value="TreeGrafter"/>
</dbReference>
<dbReference type="Pfam" id="PF00056">
    <property type="entry name" value="Ldh_1_N"/>
    <property type="match status" value="1"/>
</dbReference>
<dbReference type="Proteomes" id="UP000182427">
    <property type="component" value="Chromosome I"/>
</dbReference>
<evidence type="ECO:0000256" key="2">
    <source>
        <dbReference type="ARBA" id="ARBA00023027"/>
    </source>
</evidence>
<dbReference type="RefSeq" id="WP_083344780.1">
    <property type="nucleotide sequence ID" value="NZ_LT629690.1"/>
</dbReference>
<organism evidence="6 7">
    <name type="scientific">Terriglobus roseus</name>
    <dbReference type="NCBI Taxonomy" id="392734"/>
    <lineage>
        <taxon>Bacteria</taxon>
        <taxon>Pseudomonadati</taxon>
        <taxon>Acidobacteriota</taxon>
        <taxon>Terriglobia</taxon>
        <taxon>Terriglobales</taxon>
        <taxon>Acidobacteriaceae</taxon>
        <taxon>Terriglobus</taxon>
    </lineage>
</organism>
<dbReference type="AlphaFoldDB" id="A0A1G7JA73"/>
<feature type="domain" description="Lactate/malate dehydrogenase N-terminal" evidence="5">
    <location>
        <begin position="5"/>
        <end position="147"/>
    </location>
</feature>
<evidence type="ECO:0000256" key="1">
    <source>
        <dbReference type="ARBA" id="ARBA00023002"/>
    </source>
</evidence>
<protein>
    <submittedName>
        <fullName evidence="6">Malate dehydrogenase</fullName>
    </submittedName>
</protein>
<dbReference type="GO" id="GO:0006089">
    <property type="term" value="P:lactate metabolic process"/>
    <property type="evidence" value="ECO:0007669"/>
    <property type="project" value="TreeGrafter"/>
</dbReference>
<feature type="binding site" evidence="4">
    <location>
        <begin position="9"/>
        <end position="15"/>
    </location>
    <ligand>
        <name>NAD(+)</name>
        <dbReference type="ChEBI" id="CHEBI:57540"/>
    </ligand>
</feature>
<reference evidence="6 7" key="1">
    <citation type="submission" date="2016-10" db="EMBL/GenBank/DDBJ databases">
        <authorList>
            <person name="de Groot N.N."/>
        </authorList>
    </citation>
    <scope>NUCLEOTIDE SEQUENCE [LARGE SCALE GENOMIC DNA]</scope>
    <source>
        <strain evidence="6 7">GAS232</strain>
    </source>
</reference>
<keyword evidence="7" id="KW-1185">Reference proteome</keyword>
<evidence type="ECO:0000313" key="6">
    <source>
        <dbReference type="EMBL" id="SDF21778.1"/>
    </source>
</evidence>
<dbReference type="InterPro" id="IPR036291">
    <property type="entry name" value="NAD(P)-bd_dom_sf"/>
</dbReference>
<feature type="active site" description="Proton acceptor" evidence="3">
    <location>
        <position position="180"/>
    </location>
</feature>
<feature type="binding site" evidence="4">
    <location>
        <position position="102"/>
    </location>
    <ligand>
        <name>NAD(+)</name>
        <dbReference type="ChEBI" id="CHEBI:57540"/>
    </ligand>
</feature>
<dbReference type="Gene3D" id="3.90.110.10">
    <property type="entry name" value="Lactate dehydrogenase/glycoside hydrolase, family 4, C-terminal"/>
    <property type="match status" value="1"/>
</dbReference>
<keyword evidence="2 4" id="KW-0520">NAD</keyword>
<dbReference type="SUPFAM" id="SSF56327">
    <property type="entry name" value="LDH C-terminal domain-like"/>
    <property type="match status" value="1"/>
</dbReference>